<name>A0A6J7ICZ9_9ZZZZ</name>
<sequence>MSLSCSAGSLAAAEPMAGTAPLAHSWIIIEQPGPWGRQALTDSRLDPELGAALKAASAESGTTVLLARHPDRLERDLQGADPQGGDLHAREPLDRTDGAVRNIWVAHTAPGDTRMRHGVTGDLSQIGSWDLSAIARGSLPPFGVSVKDSILFICTHSGRDQCCAVHGRALLGAALGRLPGHERATVWEVSHIGGHRFAPTALSLPSGAVYGRLGIDDVLRIREDDARRIVSTLNYRGRSSFPQPLQLAEIAVRDIAGVLDRDVLDVLLVRDGRAIPVKPGGSLPDTTALQLEVRHVDGRAWQVTVRREALATRRAESCGGEELDALVWRTAGVSQATRWA</sequence>
<dbReference type="AlphaFoldDB" id="A0A6J7ICZ9"/>
<organism evidence="1">
    <name type="scientific">freshwater metagenome</name>
    <dbReference type="NCBI Taxonomy" id="449393"/>
    <lineage>
        <taxon>unclassified sequences</taxon>
        <taxon>metagenomes</taxon>
        <taxon>ecological metagenomes</taxon>
    </lineage>
</organism>
<gene>
    <name evidence="1" type="ORF">UFOPK3772_00086</name>
</gene>
<dbReference type="PANTHER" id="PTHR31902">
    <property type="entry name" value="ACTIN PATCHES DISTAL PROTEIN 1"/>
    <property type="match status" value="1"/>
</dbReference>
<dbReference type="Gene3D" id="3.40.30.10">
    <property type="entry name" value="Glutaredoxin"/>
    <property type="match status" value="1"/>
</dbReference>
<dbReference type="PANTHER" id="PTHR31902:SF22">
    <property type="entry name" value="SLL1203 PROTEIN"/>
    <property type="match status" value="1"/>
</dbReference>
<dbReference type="InterPro" id="IPR009737">
    <property type="entry name" value="Aim32/Apd1-like"/>
</dbReference>
<reference evidence="1" key="1">
    <citation type="submission" date="2020-05" db="EMBL/GenBank/DDBJ databases">
        <authorList>
            <person name="Chiriac C."/>
            <person name="Salcher M."/>
            <person name="Ghai R."/>
            <person name="Kavagutti S V."/>
        </authorList>
    </citation>
    <scope>NUCLEOTIDE SEQUENCE</scope>
</reference>
<dbReference type="EMBL" id="CAFBNE010000002">
    <property type="protein sequence ID" value="CAB4928234.1"/>
    <property type="molecule type" value="Genomic_DNA"/>
</dbReference>
<proteinExistence type="predicted"/>
<dbReference type="Pfam" id="PF06999">
    <property type="entry name" value="Suc_Fer-like"/>
    <property type="match status" value="1"/>
</dbReference>
<accession>A0A6J7ICZ9</accession>
<dbReference type="SUPFAM" id="SSF52833">
    <property type="entry name" value="Thioredoxin-like"/>
    <property type="match status" value="1"/>
</dbReference>
<dbReference type="InterPro" id="IPR036249">
    <property type="entry name" value="Thioredoxin-like_sf"/>
</dbReference>
<evidence type="ECO:0000313" key="1">
    <source>
        <dbReference type="EMBL" id="CAB4928234.1"/>
    </source>
</evidence>
<protein>
    <submittedName>
        <fullName evidence="1">Unannotated protein</fullName>
    </submittedName>
</protein>